<dbReference type="InterPro" id="IPR007712">
    <property type="entry name" value="RelE/ParE_toxin"/>
</dbReference>
<protein>
    <submittedName>
        <fullName evidence="3">Type II toxin-antitoxin system RelE/ParE family toxin</fullName>
    </submittedName>
</protein>
<keyword evidence="4" id="KW-1185">Reference proteome</keyword>
<dbReference type="PANTHER" id="PTHR33755">
    <property type="entry name" value="TOXIN PARE1-RELATED"/>
    <property type="match status" value="1"/>
</dbReference>
<dbReference type="SUPFAM" id="SSF143011">
    <property type="entry name" value="RelE-like"/>
    <property type="match status" value="1"/>
</dbReference>
<evidence type="ECO:0000256" key="1">
    <source>
        <dbReference type="ARBA" id="ARBA00006226"/>
    </source>
</evidence>
<evidence type="ECO:0000313" key="4">
    <source>
        <dbReference type="Proteomes" id="UP001243717"/>
    </source>
</evidence>
<organism evidence="3 4">
    <name type="scientific">Thalassobacterium sedimentorum</name>
    <dbReference type="NCBI Taxonomy" id="3041258"/>
    <lineage>
        <taxon>Bacteria</taxon>
        <taxon>Pseudomonadati</taxon>
        <taxon>Verrucomicrobiota</taxon>
        <taxon>Opitutia</taxon>
        <taxon>Puniceicoccales</taxon>
        <taxon>Coraliomargaritaceae</taxon>
        <taxon>Thalassobacterium</taxon>
    </lineage>
</organism>
<sequence length="99" mass="11575">MAQVIWTEPALNALDEIADYIALDDYNAASRLVQKVFKKVDLLEANPKLGNIPKELRSTPYRRLVINPVYVYYRIENDTAIIIFIDRAEREFEISRFAR</sequence>
<evidence type="ECO:0000256" key="2">
    <source>
        <dbReference type="ARBA" id="ARBA00022649"/>
    </source>
</evidence>
<dbReference type="Gene3D" id="3.30.2310.20">
    <property type="entry name" value="RelE-like"/>
    <property type="match status" value="1"/>
</dbReference>
<gene>
    <name evidence="3" type="ORF">QEH59_18440</name>
</gene>
<dbReference type="Proteomes" id="UP001243717">
    <property type="component" value="Unassembled WGS sequence"/>
</dbReference>
<dbReference type="PANTHER" id="PTHR33755:SF5">
    <property type="entry name" value="TYPE II TOXIN-ANTITOXIN SYSTEM RELE_PARE FAMILY TOXIN"/>
    <property type="match status" value="1"/>
</dbReference>
<name>A0ABU1AP12_9BACT</name>
<dbReference type="InterPro" id="IPR051803">
    <property type="entry name" value="TA_system_RelE-like_toxin"/>
</dbReference>
<dbReference type="EMBL" id="JARXIC010000083">
    <property type="protein sequence ID" value="MDQ8196414.1"/>
    <property type="molecule type" value="Genomic_DNA"/>
</dbReference>
<dbReference type="RefSeq" id="WP_308986846.1">
    <property type="nucleotide sequence ID" value="NZ_JARXIC010000083.1"/>
</dbReference>
<proteinExistence type="inferred from homology"/>
<dbReference type="Pfam" id="PF05016">
    <property type="entry name" value="ParE_toxin"/>
    <property type="match status" value="1"/>
</dbReference>
<comment type="caution">
    <text evidence="3">The sequence shown here is derived from an EMBL/GenBank/DDBJ whole genome shotgun (WGS) entry which is preliminary data.</text>
</comment>
<evidence type="ECO:0000313" key="3">
    <source>
        <dbReference type="EMBL" id="MDQ8196414.1"/>
    </source>
</evidence>
<accession>A0ABU1AP12</accession>
<reference evidence="3 4" key="1">
    <citation type="submission" date="2023-04" db="EMBL/GenBank/DDBJ databases">
        <title>A novel bacteria isolated from coastal sediment.</title>
        <authorList>
            <person name="Liu X.-J."/>
            <person name="Du Z.-J."/>
        </authorList>
    </citation>
    <scope>NUCLEOTIDE SEQUENCE [LARGE SCALE GENOMIC DNA]</scope>
    <source>
        <strain evidence="3 4">SDUM461004</strain>
    </source>
</reference>
<keyword evidence="2" id="KW-1277">Toxin-antitoxin system</keyword>
<dbReference type="InterPro" id="IPR035093">
    <property type="entry name" value="RelE/ParE_toxin_dom_sf"/>
</dbReference>
<comment type="similarity">
    <text evidence="1">Belongs to the RelE toxin family.</text>
</comment>